<protein>
    <submittedName>
        <fullName evidence="7">Extracellular solute-binding protein</fullName>
    </submittedName>
</protein>
<dbReference type="PANTHER" id="PTHR43649">
    <property type="entry name" value="ARABINOSE-BINDING PROTEIN-RELATED"/>
    <property type="match status" value="1"/>
</dbReference>
<sequence length="553" mass="61110">MHLSKVVKGLGITALAALALAGCGKKNDSGGSATAKNDAKVATSGFPIVKSKMSMTLMAPSMGEAEWKDMQVLQDYAKKTGISLKYNTPPNSDFGTKLNLAFASQDLPDIIYAAGTANLTPANEVTYGEQGQLVALEKLIPKYAPNLNKLMKEDPSIAKSITTPDGHIYSLPMLSRGSTSAWYIGPLWYNGEWLKNLGVTELPKTADEFYDLLKRFKTEDPNKNGKADEIPLSDVKLDASRWWLMSIFGLLTNDVQNNGDKVFYTPISNQYKEYLTYMHKLYEEGLLDKDTFSQSDDQKKAKGKADRLGVFQDYYSLFTTGRSQSEAMSDPMWQPLTSSVSKKAVVPGNPRISRGNFAITKNNPSPAAALRWVDYFYSPIGAAYLASGPEGLLWKYETNKAGEKVRVYADGINSENAEEKRSKITPDYGLTVPKLSGSDAKGEAEYKYAIRPSADASPIDDFTKFINSETAKKIDPYATVPFPLIYLTKAEQDSVSATANDLKTFVTQSEAKFITGVTPLSDWDKYVKTIEGMNVKQYVKVYQTAYDRWKSAK</sequence>
<keyword evidence="3" id="KW-0472">Membrane</keyword>
<dbReference type="Pfam" id="PF01547">
    <property type="entry name" value="SBP_bac_1"/>
    <property type="match status" value="1"/>
</dbReference>
<dbReference type="SUPFAM" id="SSF53850">
    <property type="entry name" value="Periplasmic binding protein-like II"/>
    <property type="match status" value="1"/>
</dbReference>
<accession>A0ABW1UNH6</accession>
<comment type="caution">
    <text evidence="7">The sequence shown here is derived from an EMBL/GenBank/DDBJ whole genome shotgun (WGS) entry which is preliminary data.</text>
</comment>
<dbReference type="PANTHER" id="PTHR43649:SF33">
    <property type="entry name" value="POLYGALACTURONAN_RHAMNOGALACTURONAN-BINDING PROTEIN YTCQ"/>
    <property type="match status" value="1"/>
</dbReference>
<evidence type="ECO:0000256" key="4">
    <source>
        <dbReference type="ARBA" id="ARBA00023139"/>
    </source>
</evidence>
<proteinExistence type="predicted"/>
<feature type="chain" id="PRO_5045732212" evidence="6">
    <location>
        <begin position="22"/>
        <end position="553"/>
    </location>
</feature>
<keyword evidence="5" id="KW-0449">Lipoprotein</keyword>
<gene>
    <name evidence="7" type="ORF">ACFQHW_08125</name>
</gene>
<organism evidence="7 8">
    <name type="scientific">Lapidilactobacillus achengensis</name>
    <dbReference type="NCBI Taxonomy" id="2486000"/>
    <lineage>
        <taxon>Bacteria</taxon>
        <taxon>Bacillati</taxon>
        <taxon>Bacillota</taxon>
        <taxon>Bacilli</taxon>
        <taxon>Lactobacillales</taxon>
        <taxon>Lactobacillaceae</taxon>
        <taxon>Lapidilactobacillus</taxon>
    </lineage>
</organism>
<feature type="signal peptide" evidence="6">
    <location>
        <begin position="1"/>
        <end position="21"/>
    </location>
</feature>
<reference evidence="8" key="1">
    <citation type="journal article" date="2019" name="Int. J. Syst. Evol. Microbiol.">
        <title>The Global Catalogue of Microorganisms (GCM) 10K type strain sequencing project: providing services to taxonomists for standard genome sequencing and annotation.</title>
        <authorList>
            <consortium name="The Broad Institute Genomics Platform"/>
            <consortium name="The Broad Institute Genome Sequencing Center for Infectious Disease"/>
            <person name="Wu L."/>
            <person name="Ma J."/>
        </authorList>
    </citation>
    <scope>NUCLEOTIDE SEQUENCE [LARGE SCALE GENOMIC DNA]</scope>
    <source>
        <strain evidence="8">CCM 8897</strain>
    </source>
</reference>
<evidence type="ECO:0000256" key="5">
    <source>
        <dbReference type="ARBA" id="ARBA00023288"/>
    </source>
</evidence>
<dbReference type="PROSITE" id="PS51257">
    <property type="entry name" value="PROKAR_LIPOPROTEIN"/>
    <property type="match status" value="1"/>
</dbReference>
<keyword evidence="2 6" id="KW-0732">Signal</keyword>
<dbReference type="InterPro" id="IPR006059">
    <property type="entry name" value="SBP"/>
</dbReference>
<keyword evidence="8" id="KW-1185">Reference proteome</keyword>
<evidence type="ECO:0000313" key="7">
    <source>
        <dbReference type="EMBL" id="MFC6315527.1"/>
    </source>
</evidence>
<evidence type="ECO:0000256" key="6">
    <source>
        <dbReference type="SAM" id="SignalP"/>
    </source>
</evidence>
<keyword evidence="4" id="KW-0564">Palmitate</keyword>
<name>A0ABW1UNH6_9LACO</name>
<dbReference type="InterPro" id="IPR050490">
    <property type="entry name" value="Bact_solute-bd_prot1"/>
</dbReference>
<evidence type="ECO:0000256" key="1">
    <source>
        <dbReference type="ARBA" id="ARBA00022475"/>
    </source>
</evidence>
<evidence type="ECO:0000313" key="8">
    <source>
        <dbReference type="Proteomes" id="UP001596310"/>
    </source>
</evidence>
<dbReference type="Proteomes" id="UP001596310">
    <property type="component" value="Unassembled WGS sequence"/>
</dbReference>
<keyword evidence="1" id="KW-1003">Cell membrane</keyword>
<dbReference type="Gene3D" id="3.40.190.10">
    <property type="entry name" value="Periplasmic binding protein-like II"/>
    <property type="match status" value="2"/>
</dbReference>
<evidence type="ECO:0000256" key="2">
    <source>
        <dbReference type="ARBA" id="ARBA00022729"/>
    </source>
</evidence>
<dbReference type="EMBL" id="JBHSSM010000018">
    <property type="protein sequence ID" value="MFC6315527.1"/>
    <property type="molecule type" value="Genomic_DNA"/>
</dbReference>
<evidence type="ECO:0000256" key="3">
    <source>
        <dbReference type="ARBA" id="ARBA00023136"/>
    </source>
</evidence>
<dbReference type="RefSeq" id="WP_125598530.1">
    <property type="nucleotide sequence ID" value="NZ_JBHSSM010000018.1"/>
</dbReference>